<gene>
    <name evidence="7" type="primary">glnD</name>
    <name evidence="10" type="ORF">ACFPGP_20775</name>
</gene>
<dbReference type="SUPFAM" id="SSF55021">
    <property type="entry name" value="ACT-like"/>
    <property type="match status" value="2"/>
</dbReference>
<dbReference type="Pfam" id="PF01966">
    <property type="entry name" value="HD"/>
    <property type="match status" value="1"/>
</dbReference>
<keyword evidence="5 7" id="KW-0460">Magnesium</keyword>
<keyword evidence="2 7" id="KW-0548">Nucleotidyltransferase</keyword>
<comment type="domain">
    <text evidence="7">Has four distinct domains: an N-terminal nucleotidyltransferase (NT) domain responsible for UTase activity, a central HD domain that encodes UR activity, and two C-terminal ACT domains that seem to have a role in glutamine sensing.</text>
</comment>
<dbReference type="SUPFAM" id="SSF109604">
    <property type="entry name" value="HD-domain/PDEase-like"/>
    <property type="match status" value="1"/>
</dbReference>
<dbReference type="SUPFAM" id="SSF81301">
    <property type="entry name" value="Nucleotidyltransferase"/>
    <property type="match status" value="1"/>
</dbReference>
<comment type="activity regulation">
    <text evidence="7">Uridylyltransferase (UTase) activity is inhibited by glutamine, while glutamine activates uridylyl-removing (UR) activity.</text>
</comment>
<protein>
    <recommendedName>
        <fullName evidence="7">Bifunctional uridylyltransferase/uridylyl-removing enzyme</fullName>
        <shortName evidence="7">UTase/UR</shortName>
    </recommendedName>
    <alternativeName>
        <fullName evidence="7">Bifunctional [protein-PII] modification enzyme</fullName>
    </alternativeName>
    <alternativeName>
        <fullName evidence="7">Bifunctional nitrogen sensor protein</fullName>
    </alternativeName>
    <domain>
        <recommendedName>
            <fullName evidence="7">[Protein-PII] uridylyltransferase</fullName>
            <shortName evidence="7">PII uridylyltransferase</shortName>
            <shortName evidence="7">UTase</shortName>
            <ecNumber evidence="7">2.7.7.59</ecNumber>
        </recommendedName>
    </domain>
    <domain>
        <recommendedName>
            <fullName evidence="7">[Protein-PII]-UMP uridylyl-removing enzyme</fullName>
            <shortName evidence="7">UR</shortName>
            <ecNumber evidence="7">3.1.4.-</ecNumber>
        </recommendedName>
    </domain>
</protein>
<feature type="domain" description="ACT" evidence="8">
    <location>
        <begin position="666"/>
        <end position="737"/>
    </location>
</feature>
<dbReference type="InterPro" id="IPR013546">
    <property type="entry name" value="PII_UdlTrfase/GS_AdlTrfase"/>
</dbReference>
<evidence type="ECO:0000256" key="2">
    <source>
        <dbReference type="ARBA" id="ARBA00022695"/>
    </source>
</evidence>
<organism evidence="10 11">
    <name type="scientific">Nocardioides taihuensis</name>
    <dbReference type="NCBI Taxonomy" id="1835606"/>
    <lineage>
        <taxon>Bacteria</taxon>
        <taxon>Bacillati</taxon>
        <taxon>Actinomycetota</taxon>
        <taxon>Actinomycetes</taxon>
        <taxon>Propionibacteriales</taxon>
        <taxon>Nocardioidaceae</taxon>
        <taxon>Nocardioides</taxon>
    </lineage>
</organism>
<dbReference type="SMART" id="SM00471">
    <property type="entry name" value="HDc"/>
    <property type="match status" value="1"/>
</dbReference>
<feature type="domain" description="ACT" evidence="8">
    <location>
        <begin position="570"/>
        <end position="645"/>
    </location>
</feature>
<dbReference type="NCBIfam" id="NF002895">
    <property type="entry name" value="PRK03381.1"/>
    <property type="match status" value="1"/>
</dbReference>
<evidence type="ECO:0000256" key="7">
    <source>
        <dbReference type="HAMAP-Rule" id="MF_00277"/>
    </source>
</evidence>
<accession>A0ABW0BPV5</accession>
<evidence type="ECO:0000256" key="4">
    <source>
        <dbReference type="ARBA" id="ARBA00022801"/>
    </source>
</evidence>
<dbReference type="PROSITE" id="PS51831">
    <property type="entry name" value="HD"/>
    <property type="match status" value="1"/>
</dbReference>
<dbReference type="GO" id="GO:0008773">
    <property type="term" value="F:[protein-PII] uridylyltransferase activity"/>
    <property type="evidence" value="ECO:0007669"/>
    <property type="project" value="UniProtKB-EC"/>
</dbReference>
<evidence type="ECO:0000313" key="11">
    <source>
        <dbReference type="Proteomes" id="UP001596087"/>
    </source>
</evidence>
<dbReference type="InterPro" id="IPR003607">
    <property type="entry name" value="HD/PDEase_dom"/>
</dbReference>
<dbReference type="InterPro" id="IPR010043">
    <property type="entry name" value="UTase/UR"/>
</dbReference>
<keyword evidence="11" id="KW-1185">Reference proteome</keyword>
<dbReference type="CDD" id="cd04899">
    <property type="entry name" value="ACT_ACR-UUR-like_2"/>
    <property type="match status" value="1"/>
</dbReference>
<keyword evidence="4 7" id="KW-0378">Hydrolase</keyword>
<dbReference type="Proteomes" id="UP001596087">
    <property type="component" value="Unassembled WGS sequence"/>
</dbReference>
<keyword evidence="3" id="KW-0677">Repeat</keyword>
<dbReference type="Gene3D" id="1.10.3090.10">
    <property type="entry name" value="cca-adding enzyme, domain 2"/>
    <property type="match status" value="1"/>
</dbReference>
<evidence type="ECO:0000256" key="5">
    <source>
        <dbReference type="ARBA" id="ARBA00022842"/>
    </source>
</evidence>
<dbReference type="InterPro" id="IPR006674">
    <property type="entry name" value="HD_domain"/>
</dbReference>
<dbReference type="RefSeq" id="WP_378593030.1">
    <property type="nucleotide sequence ID" value="NZ_JBHSKD010000027.1"/>
</dbReference>
<dbReference type="PROSITE" id="PS51671">
    <property type="entry name" value="ACT"/>
    <property type="match status" value="2"/>
</dbReference>
<comment type="catalytic activity">
    <reaction evidence="7">
        <text>[protein-PII]-uridylyl-L-tyrosine + H2O = [protein-PII]-L-tyrosine + UMP + H(+)</text>
        <dbReference type="Rhea" id="RHEA:48600"/>
        <dbReference type="Rhea" id="RHEA-COMP:12147"/>
        <dbReference type="Rhea" id="RHEA-COMP:12148"/>
        <dbReference type="ChEBI" id="CHEBI:15377"/>
        <dbReference type="ChEBI" id="CHEBI:15378"/>
        <dbReference type="ChEBI" id="CHEBI:46858"/>
        <dbReference type="ChEBI" id="CHEBI:57865"/>
        <dbReference type="ChEBI" id="CHEBI:90602"/>
    </reaction>
</comment>
<name>A0ABW0BPV5_9ACTN</name>
<sequence length="737" mass="78590">MTAAERQRRTDEADRLCAEAYAGCGGPDTGVALVAVGGYGRRELAPYSDLDVVLVHADGVDPGPLAEQVWYPLWDAARLDHAVRSLDQMVAAAAGDLKVALGLLDVRHLVGDPNLTLRLRGAVLTAWRRDARDRLPALRELVRSRHDLLGELAHLSVPDLKEAEGGLRDATVLKALVASWLVDVAHGDLERSRQALLDVRDVLQGVAGRPTDRIAPEVWDDLAAGLGLPDAAAAQRHVREHGRRIGHLSRLTWRRVDAVVSRPVRRGPRRPELVPVAPGVALSRGEVVLDGTVRPEDEPLLLLEAAVAAAERDVVLAPATAARLVHDGASLPEPWPPPARQLLVRLLASGRGLLGVWETLDETGALHHLLPEWERIRLLPHASPIHRFTVDRHVVETCIEASALIRQVARPDVLMVAALLHDIGKGGLSAHSVEGEPIARRIAERTGFDASAVDLVGTLVRWHLLLAETATTRDPDDPATAAAVVERLGDPAALDLLVALTEADARATSAKAWSTWRSGLVRTLERRVAAAFVGSPAVAPEVIPDDVAVPRTARRGGIALEVVPGDDGSTVTVVAPDRVGLLADAAAVFALQRASVRAARAWSQGEYGVSVWDVAETHLDPAVLRQRFEAIAEGRLDATARLRPADAGVLAPTVVVRPEASHHATVLEVRAADRPGVVHLVCAALARLDLTVRSAHVDTLGPQAVDVFYVQENAAGGLSDSRAAEAAHAVRDALSGA</sequence>
<dbReference type="InterPro" id="IPR045865">
    <property type="entry name" value="ACT-like_dom_sf"/>
</dbReference>
<evidence type="ECO:0000256" key="1">
    <source>
        <dbReference type="ARBA" id="ARBA00022679"/>
    </source>
</evidence>
<dbReference type="Pfam" id="PF08335">
    <property type="entry name" value="GlnD_UR_UTase"/>
    <property type="match status" value="1"/>
</dbReference>
<dbReference type="CDD" id="cd00077">
    <property type="entry name" value="HDc"/>
    <property type="match status" value="1"/>
</dbReference>
<keyword evidence="1 7" id="KW-0808">Transferase</keyword>
<proteinExistence type="inferred from homology"/>
<feature type="region of interest" description="Uridylyltransferase" evidence="7">
    <location>
        <begin position="1"/>
        <end position="275"/>
    </location>
</feature>
<comment type="similarity">
    <text evidence="7">Belongs to the GlnD family.</text>
</comment>
<feature type="domain" description="HD" evidence="9">
    <location>
        <begin position="390"/>
        <end position="494"/>
    </location>
</feature>
<dbReference type="HAMAP" id="MF_00277">
    <property type="entry name" value="PII_uridylyl_transf"/>
    <property type="match status" value="1"/>
</dbReference>
<evidence type="ECO:0000259" key="9">
    <source>
        <dbReference type="PROSITE" id="PS51831"/>
    </source>
</evidence>
<dbReference type="InterPro" id="IPR043519">
    <property type="entry name" value="NT_sf"/>
</dbReference>
<keyword evidence="6 7" id="KW-0511">Multifunctional enzyme</keyword>
<comment type="caution">
    <text evidence="10">The sequence shown here is derived from an EMBL/GenBank/DDBJ whole genome shotgun (WGS) entry which is preliminary data.</text>
</comment>
<dbReference type="PANTHER" id="PTHR47320">
    <property type="entry name" value="BIFUNCTIONAL URIDYLYLTRANSFERASE/URIDYLYL-REMOVING ENZYME"/>
    <property type="match status" value="1"/>
</dbReference>
<evidence type="ECO:0000256" key="6">
    <source>
        <dbReference type="ARBA" id="ARBA00023268"/>
    </source>
</evidence>
<comment type="catalytic activity">
    <reaction evidence="7">
        <text>[protein-PII]-L-tyrosine + UTP = [protein-PII]-uridylyl-L-tyrosine + diphosphate</text>
        <dbReference type="Rhea" id="RHEA:13673"/>
        <dbReference type="Rhea" id="RHEA-COMP:12147"/>
        <dbReference type="Rhea" id="RHEA-COMP:12148"/>
        <dbReference type="ChEBI" id="CHEBI:33019"/>
        <dbReference type="ChEBI" id="CHEBI:46398"/>
        <dbReference type="ChEBI" id="CHEBI:46858"/>
        <dbReference type="ChEBI" id="CHEBI:90602"/>
        <dbReference type="EC" id="2.7.7.59"/>
    </reaction>
</comment>
<comment type="function">
    <text evidence="7">Modifies, by uridylylation and deuridylylation, the PII regulatory proteins (GlnB and homologs), in response to the nitrogen status of the cell that GlnD senses through the glutamine level. Under low glutamine levels, catalyzes the conversion of the PII proteins and UTP to PII-UMP and PPi, while under higher glutamine levels, GlnD hydrolyzes PII-UMP to PII and UMP (deuridylylation). Thus, controls uridylylation state and activity of the PII proteins, and plays an important role in the regulation of nitrogen metabolism.</text>
</comment>
<evidence type="ECO:0000259" key="8">
    <source>
        <dbReference type="PROSITE" id="PS51671"/>
    </source>
</evidence>
<evidence type="ECO:0000313" key="10">
    <source>
        <dbReference type="EMBL" id="MFC5179130.1"/>
    </source>
</evidence>
<dbReference type="CDD" id="cd05401">
    <property type="entry name" value="NT_GlnE_GlnD_like"/>
    <property type="match status" value="1"/>
</dbReference>
<dbReference type="EMBL" id="JBHSKD010000027">
    <property type="protein sequence ID" value="MFC5179130.1"/>
    <property type="molecule type" value="Genomic_DNA"/>
</dbReference>
<dbReference type="EC" id="2.7.7.59" evidence="7"/>
<dbReference type="PANTHER" id="PTHR47320:SF1">
    <property type="entry name" value="BIFUNCTIONAL URIDYLYLTRANSFERASE_URIDYLYL-REMOVING ENZYME"/>
    <property type="match status" value="1"/>
</dbReference>
<comment type="caution">
    <text evidence="7">Lacks conserved residue(s) required for the propagation of feature annotation.</text>
</comment>
<reference evidence="11" key="1">
    <citation type="journal article" date="2019" name="Int. J. Syst. Evol. Microbiol.">
        <title>The Global Catalogue of Microorganisms (GCM) 10K type strain sequencing project: providing services to taxonomists for standard genome sequencing and annotation.</title>
        <authorList>
            <consortium name="The Broad Institute Genomics Platform"/>
            <consortium name="The Broad Institute Genome Sequencing Center for Infectious Disease"/>
            <person name="Wu L."/>
            <person name="Ma J."/>
        </authorList>
    </citation>
    <scope>NUCLEOTIDE SEQUENCE [LARGE SCALE GENOMIC DNA]</scope>
    <source>
        <strain evidence="11">DFY41</strain>
    </source>
</reference>
<evidence type="ECO:0000256" key="3">
    <source>
        <dbReference type="ARBA" id="ARBA00022737"/>
    </source>
</evidence>
<dbReference type="InterPro" id="IPR002912">
    <property type="entry name" value="ACT_dom"/>
</dbReference>
<comment type="cofactor">
    <cofactor evidence="7">
        <name>Mg(2+)</name>
        <dbReference type="ChEBI" id="CHEBI:18420"/>
    </cofactor>
</comment>
<dbReference type="EC" id="3.1.4.-" evidence="7"/>
<dbReference type="CDD" id="cd04873">
    <property type="entry name" value="ACT_UUR-ACR-like"/>
    <property type="match status" value="1"/>
</dbReference>